<dbReference type="SMART" id="SM00322">
    <property type="entry name" value="KH"/>
    <property type="match status" value="1"/>
</dbReference>
<reference evidence="9" key="2">
    <citation type="submission" date="2024-10" db="UniProtKB">
        <authorList>
            <consortium name="EnsemblProtists"/>
        </authorList>
    </citation>
    <scope>IDENTIFICATION</scope>
</reference>
<dbReference type="PANTHER" id="PTHR43856">
    <property type="entry name" value="CARDIOLIPIN HYDROLASE"/>
    <property type="match status" value="1"/>
</dbReference>
<dbReference type="AlphaFoldDB" id="A0A0D3J8B7"/>
<dbReference type="EnsemblProtists" id="EOD19752">
    <property type="protein sequence ID" value="EOD19752"/>
    <property type="gene ID" value="EMIHUDRAFT_242676"/>
</dbReference>
<dbReference type="GO" id="GO:0016042">
    <property type="term" value="P:lipid catabolic process"/>
    <property type="evidence" value="ECO:0007669"/>
    <property type="project" value="UniProtKB-KW"/>
</dbReference>
<feature type="region of interest" description="Disordered" evidence="7">
    <location>
        <begin position="387"/>
        <end position="409"/>
    </location>
</feature>
<feature type="domain" description="K Homology" evidence="8">
    <location>
        <begin position="22"/>
        <end position="86"/>
    </location>
</feature>
<dbReference type="HOGENOM" id="CLU_604734_0_0_1"/>
<name>A0A0D3J8B7_EMIH1</name>
<protein>
    <recommendedName>
        <fullName evidence="5">Mitochondrial cardiolipin hydrolase</fullName>
    </recommendedName>
</protein>
<dbReference type="GO" id="GO:0003723">
    <property type="term" value="F:RNA binding"/>
    <property type="evidence" value="ECO:0007669"/>
    <property type="project" value="UniProtKB-UniRule"/>
</dbReference>
<dbReference type="RefSeq" id="XP_005772181.1">
    <property type="nucleotide sequence ID" value="XM_005772124.1"/>
</dbReference>
<dbReference type="KEGG" id="ehx:EMIHUDRAFT_242676"/>
<organism evidence="9 10">
    <name type="scientific">Emiliania huxleyi (strain CCMP1516)</name>
    <dbReference type="NCBI Taxonomy" id="280463"/>
    <lineage>
        <taxon>Eukaryota</taxon>
        <taxon>Haptista</taxon>
        <taxon>Haptophyta</taxon>
        <taxon>Prymnesiophyceae</taxon>
        <taxon>Isochrysidales</taxon>
        <taxon>Noelaerhabdaceae</taxon>
        <taxon>Emiliania</taxon>
    </lineage>
</organism>
<evidence type="ECO:0000256" key="6">
    <source>
        <dbReference type="PROSITE-ProRule" id="PRU00117"/>
    </source>
</evidence>
<dbReference type="GO" id="GO:0016891">
    <property type="term" value="F:RNA endonuclease activity producing 5'-phosphomonoesters, hydrolytic mechanism"/>
    <property type="evidence" value="ECO:0007669"/>
    <property type="project" value="TreeGrafter"/>
</dbReference>
<keyword evidence="6" id="KW-0694">RNA-binding</keyword>
<evidence type="ECO:0000256" key="4">
    <source>
        <dbReference type="ARBA" id="ARBA00038012"/>
    </source>
</evidence>
<dbReference type="PROSITE" id="PS50084">
    <property type="entry name" value="KH_TYPE_1"/>
    <property type="match status" value="1"/>
</dbReference>
<dbReference type="Pfam" id="PF00013">
    <property type="entry name" value="KH_1"/>
    <property type="match status" value="1"/>
</dbReference>
<dbReference type="InterPro" id="IPR051406">
    <property type="entry name" value="PLD_domain"/>
</dbReference>
<comment type="similarity">
    <text evidence="4">Belongs to the phospholipase D family. MitoPLD/Zucchini subfamily.</text>
</comment>
<dbReference type="SUPFAM" id="SSF56024">
    <property type="entry name" value="Phospholipase D/nuclease"/>
    <property type="match status" value="1"/>
</dbReference>
<dbReference type="GeneID" id="17265297"/>
<evidence type="ECO:0000256" key="5">
    <source>
        <dbReference type="ARBA" id="ARBA00040549"/>
    </source>
</evidence>
<dbReference type="InterPro" id="IPR004088">
    <property type="entry name" value="KH_dom_type_1"/>
</dbReference>
<dbReference type="InterPro" id="IPR004087">
    <property type="entry name" value="KH_dom"/>
</dbReference>
<dbReference type="PANTHER" id="PTHR43856:SF1">
    <property type="entry name" value="MITOCHONDRIAL CARDIOLIPIN HYDROLASE"/>
    <property type="match status" value="1"/>
</dbReference>
<dbReference type="PaxDb" id="2903-EOD19752"/>
<keyword evidence="10" id="KW-1185">Reference proteome</keyword>
<dbReference type="CDD" id="cd02393">
    <property type="entry name" value="KH-I_PNPase"/>
    <property type="match status" value="1"/>
</dbReference>
<keyword evidence="2" id="KW-0442">Lipid degradation</keyword>
<dbReference type="Pfam" id="PF13091">
    <property type="entry name" value="PLDc_2"/>
    <property type="match status" value="1"/>
</dbReference>
<dbReference type="Gene3D" id="3.30.870.10">
    <property type="entry name" value="Endonuclease Chain A"/>
    <property type="match status" value="1"/>
</dbReference>
<dbReference type="InterPro" id="IPR025202">
    <property type="entry name" value="PLD-like_dom"/>
</dbReference>
<evidence type="ECO:0000313" key="10">
    <source>
        <dbReference type="Proteomes" id="UP000013827"/>
    </source>
</evidence>
<dbReference type="Proteomes" id="UP000013827">
    <property type="component" value="Unassembled WGS sequence"/>
</dbReference>
<dbReference type="InterPro" id="IPR036612">
    <property type="entry name" value="KH_dom_type_1_sf"/>
</dbReference>
<evidence type="ECO:0000313" key="9">
    <source>
        <dbReference type="EnsemblProtists" id="EOD19752"/>
    </source>
</evidence>
<sequence length="453" mass="49549">MVNFFRRGLLATKKKARGSPKATTSRFYYFPDSAKGKLIGRGGGTIKGLSATYSVTIDTDQSGVIEVAGVEEKIEECRVAIEDLMKMRVSGDTPCRVTFDLQKERDESFLGKLRANRYRSAALTSCPEASRALPQAGSRSTSHRITNKVEQECLLLDLEVPGSDNKFSHVTAVGAVEDCLKACDMLASELELGTLAYTTTGAGVGAAGYSTPPQFDLLTSRAIAKALFFPGRDEEPGPYHPDADPGEEKSLSTLAVALKYLDSANKSIDVAVFNITEDRLTQRLLDAHRHRGVRVRVITDDEQAKQTGSDAARLREAGVPLEMDADFRYHMHHKFACLDGAVLLNGSFNWTRQASEHNNENLVITNDSSLVAAFHSQFETLWKGFEGTGDAQAPATPPPANAPAPSQEEDTVFTACPKCGGPIYDNREANQGRKNPWPSFKCKDTRGCQWCEW</sequence>
<dbReference type="STRING" id="2903.R1CBL6"/>
<dbReference type="SUPFAM" id="SSF54791">
    <property type="entry name" value="Eukaryotic type KH-domain (KH-domain type I)"/>
    <property type="match status" value="1"/>
</dbReference>
<dbReference type="CDD" id="cd09171">
    <property type="entry name" value="PLDc_vPLD6_like"/>
    <property type="match status" value="1"/>
</dbReference>
<evidence type="ECO:0000256" key="1">
    <source>
        <dbReference type="ARBA" id="ARBA00022801"/>
    </source>
</evidence>
<keyword evidence="3" id="KW-0443">Lipid metabolism</keyword>
<dbReference type="Gene3D" id="3.30.1370.10">
    <property type="entry name" value="K Homology domain, type 1"/>
    <property type="match status" value="1"/>
</dbReference>
<evidence type="ECO:0000259" key="8">
    <source>
        <dbReference type="SMART" id="SM00322"/>
    </source>
</evidence>
<dbReference type="eggNOG" id="ENOG502RXG9">
    <property type="taxonomic scope" value="Eukaryota"/>
</dbReference>
<keyword evidence="1" id="KW-0378">Hydrolase</keyword>
<accession>A0A0D3J8B7</accession>
<evidence type="ECO:0000256" key="3">
    <source>
        <dbReference type="ARBA" id="ARBA00023098"/>
    </source>
</evidence>
<evidence type="ECO:0000256" key="2">
    <source>
        <dbReference type="ARBA" id="ARBA00022963"/>
    </source>
</evidence>
<reference evidence="10" key="1">
    <citation type="journal article" date="2013" name="Nature">
        <title>Pan genome of the phytoplankton Emiliania underpins its global distribution.</title>
        <authorList>
            <person name="Read B.A."/>
            <person name="Kegel J."/>
            <person name="Klute M.J."/>
            <person name="Kuo A."/>
            <person name="Lefebvre S.C."/>
            <person name="Maumus F."/>
            <person name="Mayer C."/>
            <person name="Miller J."/>
            <person name="Monier A."/>
            <person name="Salamov A."/>
            <person name="Young J."/>
            <person name="Aguilar M."/>
            <person name="Claverie J.M."/>
            <person name="Frickenhaus S."/>
            <person name="Gonzalez K."/>
            <person name="Herman E.K."/>
            <person name="Lin Y.C."/>
            <person name="Napier J."/>
            <person name="Ogata H."/>
            <person name="Sarno A.F."/>
            <person name="Shmutz J."/>
            <person name="Schroeder D."/>
            <person name="de Vargas C."/>
            <person name="Verret F."/>
            <person name="von Dassow P."/>
            <person name="Valentin K."/>
            <person name="Van de Peer Y."/>
            <person name="Wheeler G."/>
            <person name="Dacks J.B."/>
            <person name="Delwiche C.F."/>
            <person name="Dyhrman S.T."/>
            <person name="Glockner G."/>
            <person name="John U."/>
            <person name="Richards T."/>
            <person name="Worden A.Z."/>
            <person name="Zhang X."/>
            <person name="Grigoriev I.V."/>
            <person name="Allen A.E."/>
            <person name="Bidle K."/>
            <person name="Borodovsky M."/>
            <person name="Bowler C."/>
            <person name="Brownlee C."/>
            <person name="Cock J.M."/>
            <person name="Elias M."/>
            <person name="Gladyshev V.N."/>
            <person name="Groth M."/>
            <person name="Guda C."/>
            <person name="Hadaegh A."/>
            <person name="Iglesias-Rodriguez M.D."/>
            <person name="Jenkins J."/>
            <person name="Jones B.M."/>
            <person name="Lawson T."/>
            <person name="Leese F."/>
            <person name="Lindquist E."/>
            <person name="Lobanov A."/>
            <person name="Lomsadze A."/>
            <person name="Malik S.B."/>
            <person name="Marsh M.E."/>
            <person name="Mackinder L."/>
            <person name="Mock T."/>
            <person name="Mueller-Roeber B."/>
            <person name="Pagarete A."/>
            <person name="Parker M."/>
            <person name="Probert I."/>
            <person name="Quesneville H."/>
            <person name="Raines C."/>
            <person name="Rensing S.A."/>
            <person name="Riano-Pachon D.M."/>
            <person name="Richier S."/>
            <person name="Rokitta S."/>
            <person name="Shiraiwa Y."/>
            <person name="Soanes D.M."/>
            <person name="van der Giezen M."/>
            <person name="Wahlund T.M."/>
            <person name="Williams B."/>
            <person name="Wilson W."/>
            <person name="Wolfe G."/>
            <person name="Wurch L.L."/>
        </authorList>
    </citation>
    <scope>NUCLEOTIDE SEQUENCE</scope>
</reference>
<evidence type="ECO:0000256" key="7">
    <source>
        <dbReference type="SAM" id="MobiDB-lite"/>
    </source>
</evidence>
<proteinExistence type="inferred from homology"/>